<protein>
    <submittedName>
        <fullName evidence="2">Uncharacterized protein</fullName>
    </submittedName>
</protein>
<feature type="signal peptide" evidence="1">
    <location>
        <begin position="1"/>
        <end position="18"/>
    </location>
</feature>
<proteinExistence type="predicted"/>
<sequence>MQFLSTLAVSALSIGALAAPVQKRQIEVVADVVSIVSGLKASVSVYLQAINSTVSHLPISANATLSNVTAVEVALDISAITELIVDVTEVLEVALGGSVTTVEGTVSRTVSTVSGTVDQAKDTAGGAVGPLIPRQVGGLAGGAVGTVEKVAADPVNTVLQTAGGAVGSVKGVAGGILRRQIDESAVVAEIIALIEEVTFTLKPIVAIVPLSVVESKISALAASVEGLVGSLDKLASGLLVTVEAYVPVSALAKSIGL</sequence>
<feature type="chain" id="PRO_5012937047" evidence="1">
    <location>
        <begin position="19"/>
        <end position="257"/>
    </location>
</feature>
<evidence type="ECO:0000256" key="1">
    <source>
        <dbReference type="SAM" id="SignalP"/>
    </source>
</evidence>
<gene>
    <name evidence="2" type="ORF">ZT3D7_G612</name>
</gene>
<keyword evidence="3" id="KW-1185">Reference proteome</keyword>
<dbReference type="EMBL" id="LT853692">
    <property type="protein sequence ID" value="SMQ45468.1"/>
    <property type="molecule type" value="Genomic_DNA"/>
</dbReference>
<organism evidence="2 3">
    <name type="scientific">Zymoseptoria tritici (strain ST99CH_3D7)</name>
    <dbReference type="NCBI Taxonomy" id="1276538"/>
    <lineage>
        <taxon>Eukaryota</taxon>
        <taxon>Fungi</taxon>
        <taxon>Dikarya</taxon>
        <taxon>Ascomycota</taxon>
        <taxon>Pezizomycotina</taxon>
        <taxon>Dothideomycetes</taxon>
        <taxon>Dothideomycetidae</taxon>
        <taxon>Mycosphaerellales</taxon>
        <taxon>Mycosphaerellaceae</taxon>
        <taxon>Zymoseptoria</taxon>
    </lineage>
</organism>
<evidence type="ECO:0000313" key="2">
    <source>
        <dbReference type="EMBL" id="SMQ45468.1"/>
    </source>
</evidence>
<reference evidence="2 3" key="1">
    <citation type="submission" date="2016-06" db="EMBL/GenBank/DDBJ databases">
        <authorList>
            <person name="Kjaerup R.B."/>
            <person name="Dalgaard T.S."/>
            <person name="Juul-Madsen H.R."/>
        </authorList>
    </citation>
    <scope>NUCLEOTIDE SEQUENCE [LARGE SCALE GENOMIC DNA]</scope>
</reference>
<accession>A0A1X7RDI7</accession>
<keyword evidence="1" id="KW-0732">Signal</keyword>
<name>A0A1X7RDI7_ZYMT9</name>
<dbReference type="AlphaFoldDB" id="A0A1X7RDI7"/>
<dbReference type="Proteomes" id="UP000215127">
    <property type="component" value="Chromosome 1"/>
</dbReference>
<evidence type="ECO:0000313" key="3">
    <source>
        <dbReference type="Proteomes" id="UP000215127"/>
    </source>
</evidence>